<evidence type="ECO:0000256" key="1">
    <source>
        <dbReference type="ARBA" id="ARBA00001946"/>
    </source>
</evidence>
<evidence type="ECO:0000256" key="2">
    <source>
        <dbReference type="ARBA" id="ARBA00012528"/>
    </source>
</evidence>
<organism evidence="7 8">
    <name type="scientific">Pseudomarimonas arenosa</name>
    <dbReference type="NCBI Taxonomy" id="2774145"/>
    <lineage>
        <taxon>Bacteria</taxon>
        <taxon>Pseudomonadati</taxon>
        <taxon>Pseudomonadota</taxon>
        <taxon>Gammaproteobacteria</taxon>
        <taxon>Lysobacterales</taxon>
        <taxon>Lysobacteraceae</taxon>
        <taxon>Pseudomarimonas</taxon>
    </lineage>
</organism>
<comment type="cofactor">
    <cofactor evidence="1">
        <name>Mg(2+)</name>
        <dbReference type="ChEBI" id="CHEBI:18420"/>
    </cofactor>
</comment>
<dbReference type="FunFam" id="3.30.70.270:FF:000001">
    <property type="entry name" value="Diguanylate cyclase domain protein"/>
    <property type="match status" value="1"/>
</dbReference>
<dbReference type="GO" id="GO:0052621">
    <property type="term" value="F:diguanylate cyclase activity"/>
    <property type="evidence" value="ECO:0007669"/>
    <property type="project" value="UniProtKB-EC"/>
</dbReference>
<keyword evidence="5" id="KW-1133">Transmembrane helix</keyword>
<dbReference type="InterPro" id="IPR050469">
    <property type="entry name" value="Diguanylate_Cyclase"/>
</dbReference>
<name>A0AAW3ZMX2_9GAMM</name>
<protein>
    <recommendedName>
        <fullName evidence="2">diguanylate cyclase</fullName>
        <ecNumber evidence="2">2.7.7.65</ecNumber>
    </recommendedName>
</protein>
<dbReference type="PROSITE" id="PS50887">
    <property type="entry name" value="GGDEF"/>
    <property type="match status" value="1"/>
</dbReference>
<dbReference type="NCBIfam" id="TIGR00254">
    <property type="entry name" value="GGDEF"/>
    <property type="match status" value="1"/>
</dbReference>
<dbReference type="EMBL" id="JACYTR010000011">
    <property type="protein sequence ID" value="MBD8525731.1"/>
    <property type="molecule type" value="Genomic_DNA"/>
</dbReference>
<evidence type="ECO:0000313" key="7">
    <source>
        <dbReference type="EMBL" id="MBD8525731.1"/>
    </source>
</evidence>
<feature type="region of interest" description="Disordered" evidence="4">
    <location>
        <begin position="324"/>
        <end position="345"/>
    </location>
</feature>
<dbReference type="GO" id="GO:0043709">
    <property type="term" value="P:cell adhesion involved in single-species biofilm formation"/>
    <property type="evidence" value="ECO:0007669"/>
    <property type="project" value="TreeGrafter"/>
</dbReference>
<dbReference type="Pfam" id="PF00990">
    <property type="entry name" value="GGDEF"/>
    <property type="match status" value="1"/>
</dbReference>
<dbReference type="Gene3D" id="3.30.70.270">
    <property type="match status" value="1"/>
</dbReference>
<dbReference type="SMART" id="SM00267">
    <property type="entry name" value="GGDEF"/>
    <property type="match status" value="1"/>
</dbReference>
<evidence type="ECO:0000313" key="8">
    <source>
        <dbReference type="Proteomes" id="UP000613768"/>
    </source>
</evidence>
<keyword evidence="5" id="KW-0812">Transmembrane</keyword>
<dbReference type="Proteomes" id="UP000613768">
    <property type="component" value="Unassembled WGS sequence"/>
</dbReference>
<dbReference type="PANTHER" id="PTHR45138">
    <property type="entry name" value="REGULATORY COMPONENTS OF SENSORY TRANSDUCTION SYSTEM"/>
    <property type="match status" value="1"/>
</dbReference>
<dbReference type="CDD" id="cd01949">
    <property type="entry name" value="GGDEF"/>
    <property type="match status" value="1"/>
</dbReference>
<feature type="transmembrane region" description="Helical" evidence="5">
    <location>
        <begin position="38"/>
        <end position="58"/>
    </location>
</feature>
<dbReference type="GO" id="GO:1902201">
    <property type="term" value="P:negative regulation of bacterial-type flagellum-dependent cell motility"/>
    <property type="evidence" value="ECO:0007669"/>
    <property type="project" value="TreeGrafter"/>
</dbReference>
<dbReference type="AlphaFoldDB" id="A0AAW3ZMX2"/>
<feature type="transmembrane region" description="Helical" evidence="5">
    <location>
        <begin position="91"/>
        <end position="124"/>
    </location>
</feature>
<gene>
    <name evidence="7" type="ORF">IFO71_08240</name>
</gene>
<dbReference type="InterPro" id="IPR029787">
    <property type="entry name" value="Nucleotide_cyclase"/>
</dbReference>
<keyword evidence="5" id="KW-0472">Membrane</keyword>
<dbReference type="RefSeq" id="WP_192029073.1">
    <property type="nucleotide sequence ID" value="NZ_JACYTR010000011.1"/>
</dbReference>
<dbReference type="PANTHER" id="PTHR45138:SF9">
    <property type="entry name" value="DIGUANYLATE CYCLASE DGCM-RELATED"/>
    <property type="match status" value="1"/>
</dbReference>
<accession>A0AAW3ZMX2</accession>
<reference evidence="7 8" key="1">
    <citation type="submission" date="2020-09" db="EMBL/GenBank/DDBJ databases">
        <title>Pseudoxanthomonas sp. CAU 1598 isolated from sand of Yaerae Beach.</title>
        <authorList>
            <person name="Kim W."/>
        </authorList>
    </citation>
    <scope>NUCLEOTIDE SEQUENCE [LARGE SCALE GENOMIC DNA]</scope>
    <source>
        <strain evidence="7 8">CAU 1598</strain>
    </source>
</reference>
<dbReference type="GO" id="GO:0005886">
    <property type="term" value="C:plasma membrane"/>
    <property type="evidence" value="ECO:0007669"/>
    <property type="project" value="TreeGrafter"/>
</dbReference>
<sequence length="345" mass="37679">MSRLRADYALASVAFLGAVATAAILPFAVYRFWNREYWQGAVDLLVVLAVVLPVIYAWRSGRNRGAFLLILLGGWIGSLAITQMVGLAGHYWVYGYLVMTFVLAELSVAVIAGLSLVLVTCILGAGMETPIMRFSYAATAVLVVFLSAIGAFQVAKQRRLLERLASTDPLTGALNRRQMAVDLAHEVNVAGRGGALPAVLILDLDHFKQINDQFGHEMGDRVLVEFSNVVRELVRRSDRLYRIGGEEFLLLLPAMDEAGTRVVAQKVVQQVADRLRVPDRAVTTSVGAALWSRGELVSSWLARADSAVYQAKQAGRNRAVLAAAPQHRPLPAQQNQGRRLSDDVT</sequence>
<dbReference type="SUPFAM" id="SSF55073">
    <property type="entry name" value="Nucleotide cyclase"/>
    <property type="match status" value="1"/>
</dbReference>
<evidence type="ECO:0000256" key="5">
    <source>
        <dbReference type="SAM" id="Phobius"/>
    </source>
</evidence>
<evidence type="ECO:0000256" key="3">
    <source>
        <dbReference type="ARBA" id="ARBA00034247"/>
    </source>
</evidence>
<evidence type="ECO:0000259" key="6">
    <source>
        <dbReference type="PROSITE" id="PS50887"/>
    </source>
</evidence>
<comment type="catalytic activity">
    <reaction evidence="3">
        <text>2 GTP = 3',3'-c-di-GMP + 2 diphosphate</text>
        <dbReference type="Rhea" id="RHEA:24898"/>
        <dbReference type="ChEBI" id="CHEBI:33019"/>
        <dbReference type="ChEBI" id="CHEBI:37565"/>
        <dbReference type="ChEBI" id="CHEBI:58805"/>
        <dbReference type="EC" id="2.7.7.65"/>
    </reaction>
</comment>
<dbReference type="EC" id="2.7.7.65" evidence="2"/>
<evidence type="ECO:0000256" key="4">
    <source>
        <dbReference type="SAM" id="MobiDB-lite"/>
    </source>
</evidence>
<keyword evidence="8" id="KW-1185">Reference proteome</keyword>
<comment type="caution">
    <text evidence="7">The sequence shown here is derived from an EMBL/GenBank/DDBJ whole genome shotgun (WGS) entry which is preliminary data.</text>
</comment>
<proteinExistence type="predicted"/>
<feature type="transmembrane region" description="Helical" evidence="5">
    <location>
        <begin position="136"/>
        <end position="155"/>
    </location>
</feature>
<feature type="transmembrane region" description="Helical" evidence="5">
    <location>
        <begin position="65"/>
        <end position="85"/>
    </location>
</feature>
<dbReference type="InterPro" id="IPR000160">
    <property type="entry name" value="GGDEF_dom"/>
</dbReference>
<dbReference type="InterPro" id="IPR043128">
    <property type="entry name" value="Rev_trsase/Diguanyl_cyclase"/>
</dbReference>
<feature type="domain" description="GGDEF" evidence="6">
    <location>
        <begin position="195"/>
        <end position="324"/>
    </location>
</feature>